<dbReference type="Proteomes" id="UP001165583">
    <property type="component" value="Unassembled WGS sequence"/>
</dbReference>
<keyword evidence="2" id="KW-1185">Reference proteome</keyword>
<evidence type="ECO:0000313" key="1">
    <source>
        <dbReference type="EMBL" id="MCT2398503.1"/>
    </source>
</evidence>
<reference evidence="1" key="1">
    <citation type="submission" date="2022-09" db="EMBL/GenBank/DDBJ databases">
        <title>Novosphingobium sp. Nov., a polycyclic aromatic hydrocarbon-degrading bacterium isolated form mangrove sediments in HongKong.</title>
        <authorList>
            <person name="Hu Z."/>
        </authorList>
    </citation>
    <scope>NUCLEOTIDE SEQUENCE</scope>
    <source>
        <strain evidence="1">HK4-1</strain>
    </source>
</reference>
<evidence type="ECO:0000313" key="2">
    <source>
        <dbReference type="Proteomes" id="UP001165583"/>
    </source>
</evidence>
<dbReference type="EMBL" id="JANZXA010000001">
    <property type="protein sequence ID" value="MCT2398503.1"/>
    <property type="molecule type" value="Genomic_DNA"/>
</dbReference>
<organism evidence="1 2">
    <name type="scientific">Novosphingobium mangrovi</name>
    <name type="common">ex Huang et al. 2023</name>
    <dbReference type="NCBI Taxonomy" id="2976432"/>
    <lineage>
        <taxon>Bacteria</taxon>
        <taxon>Pseudomonadati</taxon>
        <taxon>Pseudomonadota</taxon>
        <taxon>Alphaproteobacteria</taxon>
        <taxon>Sphingomonadales</taxon>
        <taxon>Sphingomonadaceae</taxon>
        <taxon>Novosphingobium</taxon>
    </lineage>
</organism>
<protein>
    <submittedName>
        <fullName evidence="1">Uncharacterized protein</fullName>
    </submittedName>
</protein>
<comment type="caution">
    <text evidence="1">The sequence shown here is derived from an EMBL/GenBank/DDBJ whole genome shotgun (WGS) entry which is preliminary data.</text>
</comment>
<proteinExistence type="predicted"/>
<accession>A0ABT2I1H9</accession>
<name>A0ABT2I1H9_9SPHN</name>
<gene>
    <name evidence="1" type="ORF">NZK81_02975</name>
</gene>
<dbReference type="RefSeq" id="WP_260043665.1">
    <property type="nucleotide sequence ID" value="NZ_JANZXA010000001.1"/>
</dbReference>
<sequence length="169" mass="17928">MSTPRKDALTAQELALKNATIEAVRAAGGQDFVAGEVNRTQSRISDYCSRSLRQFVPIDLAVVIDSLGTGKPGHPHIARAMVRALGATVSAPAPDSDNLHLHEWLADLSGESADVIRALVDGAVPPGRATPSIRTMSPNSQANVLREIDQLVDLLCALRARVETQGNTS</sequence>